<keyword evidence="4" id="KW-1185">Reference proteome</keyword>
<feature type="compositionally biased region" description="Polar residues" evidence="1">
    <location>
        <begin position="160"/>
        <end position="177"/>
    </location>
</feature>
<gene>
    <name evidence="3" type="ORF">BCR44DRAFT_220623</name>
</gene>
<feature type="transmembrane region" description="Helical" evidence="2">
    <location>
        <begin position="78"/>
        <end position="96"/>
    </location>
</feature>
<dbReference type="Proteomes" id="UP000193411">
    <property type="component" value="Unassembled WGS sequence"/>
</dbReference>
<reference evidence="3 4" key="1">
    <citation type="submission" date="2016-07" db="EMBL/GenBank/DDBJ databases">
        <title>Pervasive Adenine N6-methylation of Active Genes in Fungi.</title>
        <authorList>
            <consortium name="DOE Joint Genome Institute"/>
            <person name="Mondo S.J."/>
            <person name="Dannebaum R.O."/>
            <person name="Kuo R.C."/>
            <person name="Labutti K."/>
            <person name="Haridas S."/>
            <person name="Kuo A."/>
            <person name="Salamov A."/>
            <person name="Ahrendt S.R."/>
            <person name="Lipzen A."/>
            <person name="Sullivan W."/>
            <person name="Andreopoulos W.B."/>
            <person name="Clum A."/>
            <person name="Lindquist E."/>
            <person name="Daum C."/>
            <person name="Ramamoorthy G.K."/>
            <person name="Gryganskyi A."/>
            <person name="Culley D."/>
            <person name="Magnuson J.K."/>
            <person name="James T.Y."/>
            <person name="O'Malley M.A."/>
            <person name="Stajich J.E."/>
            <person name="Spatafora J.W."/>
            <person name="Visel A."/>
            <person name="Grigoriev I.V."/>
        </authorList>
    </citation>
    <scope>NUCLEOTIDE SEQUENCE [LARGE SCALE GENOMIC DNA]</scope>
    <source>
        <strain evidence="3 4">PL171</strain>
    </source>
</reference>
<dbReference type="AlphaFoldDB" id="A0A1Y2H9Z1"/>
<keyword evidence="2" id="KW-0472">Membrane</keyword>
<organism evidence="3 4">
    <name type="scientific">Catenaria anguillulae PL171</name>
    <dbReference type="NCBI Taxonomy" id="765915"/>
    <lineage>
        <taxon>Eukaryota</taxon>
        <taxon>Fungi</taxon>
        <taxon>Fungi incertae sedis</taxon>
        <taxon>Blastocladiomycota</taxon>
        <taxon>Blastocladiomycetes</taxon>
        <taxon>Blastocladiales</taxon>
        <taxon>Catenariaceae</taxon>
        <taxon>Catenaria</taxon>
    </lineage>
</organism>
<comment type="caution">
    <text evidence="3">The sequence shown here is derived from an EMBL/GenBank/DDBJ whole genome shotgun (WGS) entry which is preliminary data.</text>
</comment>
<evidence type="ECO:0000256" key="1">
    <source>
        <dbReference type="SAM" id="MobiDB-lite"/>
    </source>
</evidence>
<proteinExistence type="predicted"/>
<feature type="region of interest" description="Disordered" evidence="1">
    <location>
        <begin position="156"/>
        <end position="177"/>
    </location>
</feature>
<dbReference type="EMBL" id="MCFL01000060">
    <property type="protein sequence ID" value="ORZ31408.1"/>
    <property type="molecule type" value="Genomic_DNA"/>
</dbReference>
<evidence type="ECO:0000313" key="4">
    <source>
        <dbReference type="Proteomes" id="UP000193411"/>
    </source>
</evidence>
<evidence type="ECO:0000313" key="3">
    <source>
        <dbReference type="EMBL" id="ORZ31408.1"/>
    </source>
</evidence>
<protein>
    <submittedName>
        <fullName evidence="3">Uncharacterized protein</fullName>
    </submittedName>
</protein>
<feature type="transmembrane region" description="Helical" evidence="2">
    <location>
        <begin position="41"/>
        <end position="66"/>
    </location>
</feature>
<keyword evidence="2" id="KW-1133">Transmembrane helix</keyword>
<name>A0A1Y2H9Z1_9FUNG</name>
<sequence>MISHGIDGECPTLRGANTRADADARVLSIPFSATPFLGKGCVGYCVAGLVGCGDEFVIFLFCLVLLFRFQSFSPRATIVACGPLGRLCIFTLYTFFCFGGHTRSIHGADRMEAGVGNTLCITHFVHFSSPPPALPTPQQSCMDHCTYPPYIMLKSDSRSSDGQQPAKTDGQNPTNALLWTSPSLTRQAVFLPQSSSLLSSVT</sequence>
<accession>A0A1Y2H9Z1</accession>
<evidence type="ECO:0000256" key="2">
    <source>
        <dbReference type="SAM" id="Phobius"/>
    </source>
</evidence>
<keyword evidence="2" id="KW-0812">Transmembrane</keyword>